<feature type="transmembrane region" description="Helical" evidence="2">
    <location>
        <begin position="380"/>
        <end position="399"/>
    </location>
</feature>
<keyword evidence="2" id="KW-1133">Transmembrane helix</keyword>
<reference evidence="4 5" key="1">
    <citation type="journal article" date="2017" name="ISME J.">
        <title>Energy and carbon metabolisms in a deep terrestrial subsurface fluid microbial community.</title>
        <authorList>
            <person name="Momper L."/>
            <person name="Jungbluth S.P."/>
            <person name="Lee M.D."/>
            <person name="Amend J.P."/>
        </authorList>
    </citation>
    <scope>NUCLEOTIDE SEQUENCE [LARGE SCALE GENOMIC DNA]</scope>
    <source>
        <strain evidence="4">SURF_29</strain>
    </source>
</reference>
<feature type="compositionally biased region" description="Basic and acidic residues" evidence="1">
    <location>
        <begin position="320"/>
        <end position="329"/>
    </location>
</feature>
<feature type="region of interest" description="Disordered" evidence="1">
    <location>
        <begin position="308"/>
        <end position="371"/>
    </location>
</feature>
<accession>A0A419DFX8</accession>
<proteinExistence type="predicted"/>
<protein>
    <submittedName>
        <fullName evidence="4">Lamin tail domain-containing protein</fullName>
    </submittedName>
</protein>
<dbReference type="PROSITE" id="PS51841">
    <property type="entry name" value="LTD"/>
    <property type="match status" value="1"/>
</dbReference>
<keyword evidence="2" id="KW-0472">Membrane</keyword>
<dbReference type="InterPro" id="IPR036415">
    <property type="entry name" value="Lamin_tail_dom_sf"/>
</dbReference>
<dbReference type="SUPFAM" id="SSF74853">
    <property type="entry name" value="Lamin A/C globular tail domain"/>
    <property type="match status" value="2"/>
</dbReference>
<evidence type="ECO:0000256" key="1">
    <source>
        <dbReference type="SAM" id="MobiDB-lite"/>
    </source>
</evidence>
<dbReference type="AlphaFoldDB" id="A0A419DFX8"/>
<comment type="caution">
    <text evidence="4">The sequence shown here is derived from an EMBL/GenBank/DDBJ whole genome shotgun (WGS) entry which is preliminary data.</text>
</comment>
<sequence>MFKKYLLAGLFLFWVILAPVFAIGQENEPVKSEAVSTCEGIMITEIMPDPPDGTEWAELHNNNDFEANIKGCWISDISSGTHFYEIKDDLVIQAKEYYAYYSETSLSLNDSPGDGARLFDKDKATLRFETPVYDIVKKGESFAYNEANNSWKWTPNLTPGSLNVFASDDNTSDDEEDENSEGVYNSCSGIMITEIMPSPAGPDEENEWIELYNSNGDNADLGGCILSDKLKAGSTKKYTIPSGISIASGGYLKLGRPETKITLNNDSDGVILMNSNGVVVFDTGLYMDADEAMSFAYHEGQWLWSQTPTPGSANVITEPPAKEAKSSKDSKKKASVKKPPKSTKKAKNSSKKDLKKKDGQVLGASTDGENGAKGPIDDKVMGYILVALSAILLIGYVAYINKDFLYENTIKKLRRNG</sequence>
<organism evidence="4 5">
    <name type="scientific">candidate division WS5 bacterium</name>
    <dbReference type="NCBI Taxonomy" id="2093353"/>
    <lineage>
        <taxon>Bacteria</taxon>
        <taxon>candidate division WS5</taxon>
    </lineage>
</organism>
<keyword evidence="2" id="KW-0812">Transmembrane</keyword>
<feature type="compositionally biased region" description="Basic residues" evidence="1">
    <location>
        <begin position="330"/>
        <end position="349"/>
    </location>
</feature>
<evidence type="ECO:0000313" key="5">
    <source>
        <dbReference type="Proteomes" id="UP000285655"/>
    </source>
</evidence>
<dbReference type="Pfam" id="PF00932">
    <property type="entry name" value="LTD"/>
    <property type="match status" value="2"/>
</dbReference>
<feature type="compositionally biased region" description="Basic and acidic residues" evidence="1">
    <location>
        <begin position="350"/>
        <end position="359"/>
    </location>
</feature>
<dbReference type="EMBL" id="QZJW01000005">
    <property type="protein sequence ID" value="RJO62034.1"/>
    <property type="molecule type" value="Genomic_DNA"/>
</dbReference>
<dbReference type="Proteomes" id="UP000285655">
    <property type="component" value="Unassembled WGS sequence"/>
</dbReference>
<name>A0A419DFX8_9BACT</name>
<gene>
    <name evidence="4" type="ORF">C4544_00845</name>
</gene>
<evidence type="ECO:0000259" key="3">
    <source>
        <dbReference type="PROSITE" id="PS51841"/>
    </source>
</evidence>
<dbReference type="InterPro" id="IPR001322">
    <property type="entry name" value="Lamin_tail_dom"/>
</dbReference>
<evidence type="ECO:0000256" key="2">
    <source>
        <dbReference type="SAM" id="Phobius"/>
    </source>
</evidence>
<evidence type="ECO:0000313" key="4">
    <source>
        <dbReference type="EMBL" id="RJO62034.1"/>
    </source>
</evidence>
<dbReference type="Gene3D" id="2.60.40.1260">
    <property type="entry name" value="Lamin Tail domain"/>
    <property type="match status" value="1"/>
</dbReference>
<feature type="domain" description="LTD" evidence="3">
    <location>
        <begin position="180"/>
        <end position="290"/>
    </location>
</feature>